<evidence type="ECO:0000256" key="4">
    <source>
        <dbReference type="ARBA" id="ARBA00022525"/>
    </source>
</evidence>
<dbReference type="InterPro" id="IPR029034">
    <property type="entry name" value="Cystine-knot_cytokine"/>
</dbReference>
<keyword evidence="5 7" id="KW-0732">Signal</keyword>
<dbReference type="GO" id="GO:0009953">
    <property type="term" value="P:dorsal/ventral pattern formation"/>
    <property type="evidence" value="ECO:0007669"/>
    <property type="project" value="TreeGrafter"/>
</dbReference>
<evidence type="ECO:0000313" key="8">
    <source>
        <dbReference type="EMBL" id="KAK2158990.1"/>
    </source>
</evidence>
<evidence type="ECO:0000313" key="9">
    <source>
        <dbReference type="Proteomes" id="UP001209878"/>
    </source>
</evidence>
<feature type="disulfide bond" evidence="6">
    <location>
        <begin position="190"/>
        <end position="242"/>
    </location>
</feature>
<dbReference type="GO" id="GO:0045596">
    <property type="term" value="P:negative regulation of cell differentiation"/>
    <property type="evidence" value="ECO:0007669"/>
    <property type="project" value="InterPro"/>
</dbReference>
<comment type="similarity">
    <text evidence="2">Belongs to the noggin family.</text>
</comment>
<dbReference type="Proteomes" id="UP001209878">
    <property type="component" value="Unassembled WGS sequence"/>
</dbReference>
<evidence type="ECO:0000256" key="3">
    <source>
        <dbReference type="ARBA" id="ARBA00022473"/>
    </source>
</evidence>
<dbReference type="EMBL" id="JAODUO010001754">
    <property type="protein sequence ID" value="KAK2158990.1"/>
    <property type="molecule type" value="Genomic_DNA"/>
</dbReference>
<accession>A0AAD9JUP2</accession>
<evidence type="ECO:0000256" key="5">
    <source>
        <dbReference type="ARBA" id="ARBA00022729"/>
    </source>
</evidence>
<gene>
    <name evidence="8" type="ORF">NP493_1754g00003</name>
</gene>
<proteinExistence type="inferred from homology"/>
<dbReference type="Gene3D" id="2.10.90.10">
    <property type="entry name" value="Cystine-knot cytokines"/>
    <property type="match status" value="1"/>
</dbReference>
<keyword evidence="4" id="KW-0964">Secreted</keyword>
<dbReference type="Pfam" id="PF05806">
    <property type="entry name" value="Noggin"/>
    <property type="match status" value="1"/>
</dbReference>
<sequence length="251" mass="28402">MTTLGVFATTLATLCCCTAAGPAFLKVSGQSLKTNDNGSSKPDSQTRASTVLRPVPSDELPVLPLHYPDHQKPALPTGADRDFKRLMAKLGKDYEPAFMSCVRPLESFLAPNGSLAYSFDGGRPKGKPPRELRHLSVRVPGRRRRYRVKGRRTRRKMVRFLTAYIYCPVLYRWKDLGAQFWPRWIREGDCYRDRSCSIPAGMSCTPKTFTRKTLLYWDCRHAATRGATCSWIRIQYPVITKCACSCRNLLS</sequence>
<keyword evidence="9" id="KW-1185">Reference proteome</keyword>
<comment type="caution">
    <text evidence="8">The sequence shown here is derived from an EMBL/GenBank/DDBJ whole genome shotgun (WGS) entry which is preliminary data.</text>
</comment>
<feature type="disulfide bond" evidence="6">
    <location>
        <begin position="167"/>
        <end position="204"/>
    </location>
</feature>
<reference evidence="8" key="1">
    <citation type="journal article" date="2023" name="Mol. Biol. Evol.">
        <title>Third-Generation Sequencing Reveals the Adaptive Role of the Epigenome in Three Deep-Sea Polychaetes.</title>
        <authorList>
            <person name="Perez M."/>
            <person name="Aroh O."/>
            <person name="Sun Y."/>
            <person name="Lan Y."/>
            <person name="Juniper S.K."/>
            <person name="Young C.R."/>
            <person name="Angers B."/>
            <person name="Qian P.Y."/>
        </authorList>
    </citation>
    <scope>NUCLEOTIDE SEQUENCE</scope>
    <source>
        <strain evidence="8">R07B-5</strain>
    </source>
</reference>
<dbReference type="SUPFAM" id="SSF57501">
    <property type="entry name" value="Cystine-knot cytokines"/>
    <property type="match status" value="1"/>
</dbReference>
<organism evidence="8 9">
    <name type="scientific">Ridgeia piscesae</name>
    <name type="common">Tubeworm</name>
    <dbReference type="NCBI Taxonomy" id="27915"/>
    <lineage>
        <taxon>Eukaryota</taxon>
        <taxon>Metazoa</taxon>
        <taxon>Spiralia</taxon>
        <taxon>Lophotrochozoa</taxon>
        <taxon>Annelida</taxon>
        <taxon>Polychaeta</taxon>
        <taxon>Sedentaria</taxon>
        <taxon>Canalipalpata</taxon>
        <taxon>Sabellida</taxon>
        <taxon>Siboglinidae</taxon>
        <taxon>Ridgeia</taxon>
    </lineage>
</organism>
<dbReference type="Gene3D" id="1.10.287.520">
    <property type="entry name" value="Helix hairpin bin"/>
    <property type="match status" value="1"/>
</dbReference>
<dbReference type="PANTHER" id="PTHR10494">
    <property type="entry name" value="BONE MORPHOGENETIC PROTEIN INHIBITOR, NOGGIN"/>
    <property type="match status" value="1"/>
</dbReference>
<name>A0AAD9JUP2_RIDPI</name>
<keyword evidence="3" id="KW-0217">Developmental protein</keyword>
<evidence type="ECO:0000256" key="7">
    <source>
        <dbReference type="SAM" id="SignalP"/>
    </source>
</evidence>
<dbReference type="PIRSF" id="PIRSF008129">
    <property type="entry name" value="Noggin"/>
    <property type="match status" value="1"/>
</dbReference>
<protein>
    <recommendedName>
        <fullName evidence="10">Noggin</fullName>
    </recommendedName>
</protein>
<feature type="chain" id="PRO_5042024102" description="Noggin" evidence="7">
    <location>
        <begin position="20"/>
        <end position="251"/>
    </location>
</feature>
<dbReference type="PANTHER" id="PTHR10494:SF6">
    <property type="entry name" value="NOGGIN"/>
    <property type="match status" value="1"/>
</dbReference>
<comment type="subcellular location">
    <subcellularLocation>
        <location evidence="1">Secreted</location>
    </subcellularLocation>
</comment>
<evidence type="ECO:0008006" key="10">
    <source>
        <dbReference type="Google" id="ProtNLM"/>
    </source>
</evidence>
<keyword evidence="6" id="KW-1015">Disulfide bond</keyword>
<feature type="disulfide bond" evidence="6">
    <location>
        <begin position="219"/>
        <end position="229"/>
    </location>
</feature>
<evidence type="ECO:0000256" key="2">
    <source>
        <dbReference type="ARBA" id="ARBA00007480"/>
    </source>
</evidence>
<evidence type="ECO:0000256" key="6">
    <source>
        <dbReference type="PIRSR" id="PIRSR008129-1"/>
    </source>
</evidence>
<evidence type="ECO:0000256" key="1">
    <source>
        <dbReference type="ARBA" id="ARBA00004613"/>
    </source>
</evidence>
<dbReference type="AlphaFoldDB" id="A0AAD9JUP2"/>
<feature type="disulfide bond" evidence="6">
    <location>
        <begin position="196"/>
        <end position="244"/>
    </location>
</feature>
<feature type="signal peptide" evidence="7">
    <location>
        <begin position="1"/>
        <end position="19"/>
    </location>
</feature>
<dbReference type="GO" id="GO:0030514">
    <property type="term" value="P:negative regulation of BMP signaling pathway"/>
    <property type="evidence" value="ECO:0007669"/>
    <property type="project" value="InterPro"/>
</dbReference>
<dbReference type="GO" id="GO:0005615">
    <property type="term" value="C:extracellular space"/>
    <property type="evidence" value="ECO:0007669"/>
    <property type="project" value="TreeGrafter"/>
</dbReference>
<dbReference type="InterPro" id="IPR008717">
    <property type="entry name" value="Noggin"/>
</dbReference>